<accession>A0A1E7K1C8</accession>
<evidence type="ECO:0000259" key="3">
    <source>
        <dbReference type="Pfam" id="PF24879"/>
    </source>
</evidence>
<evidence type="ECO:0008006" key="6">
    <source>
        <dbReference type="Google" id="ProtNLM"/>
    </source>
</evidence>
<reference evidence="4 5" key="1">
    <citation type="journal article" date="2016" name="Front. Microbiol.">
        <title>Comparative Genomics Analysis of Streptomyces Species Reveals Their Adaptation to the Marine Environment and Their Diversity at the Genomic Level.</title>
        <authorList>
            <person name="Tian X."/>
            <person name="Zhang Z."/>
            <person name="Yang T."/>
            <person name="Chen M."/>
            <person name="Li J."/>
            <person name="Chen F."/>
            <person name="Yang J."/>
            <person name="Li W."/>
            <person name="Zhang B."/>
            <person name="Zhang Z."/>
            <person name="Wu J."/>
            <person name="Zhang C."/>
            <person name="Long L."/>
            <person name="Xiao J."/>
        </authorList>
    </citation>
    <scope>NUCLEOTIDE SEQUENCE [LARGE SCALE GENOMIC DNA]</scope>
    <source>
        <strain evidence="4 5">SCSIO M10379</strain>
    </source>
</reference>
<dbReference type="InterPro" id="IPR056639">
    <property type="entry name" value="DUF7737"/>
</dbReference>
<dbReference type="Pfam" id="PF13569">
    <property type="entry name" value="DUF4132"/>
    <property type="match status" value="1"/>
</dbReference>
<dbReference type="InterPro" id="IPR025406">
    <property type="entry name" value="DUF4132"/>
</dbReference>
<feature type="domain" description="DUF5724" evidence="2">
    <location>
        <begin position="380"/>
        <end position="445"/>
    </location>
</feature>
<protein>
    <recommendedName>
        <fullName evidence="6">DUF4132 domain-containing protein</fullName>
    </recommendedName>
</protein>
<name>A0A1E7K1C8_9ACTN</name>
<comment type="caution">
    <text evidence="4">The sequence shown here is derived from an EMBL/GenBank/DDBJ whole genome shotgun (WGS) entry which is preliminary data.</text>
</comment>
<gene>
    <name evidence="4" type="ORF">AN217_07545</name>
</gene>
<sequence>MERSPSADDLDIPEDYRGVVREQREALWRLVDRARAAARADDPRGLRELAEEIRSRIEQGDDRALGNLTPHLADLVAALDVLYDAAFPAGRGDDVTALLAAPWPTAHRKALLAAFLGCDVRHRLQLDEVADRAVAATDTRLLGVLIRTPLGTLRRETVARILDALHRAGALEADLVERAVTDDPYLGLALAGRSPTDEATGPSLACRDAVRTHVDALTWRLVSAPEPPDWDALPKGPAPRGLRFVQAALAWQGDPRVARHLGAAELTDEERTALPDLLRDRSPEEQRRAFGWRRRAGDADALLPLFGLEGAGPLLRLIRAMPDGVTRQDRAALLAAVEDAGADTARRLLEHEPNELVSAALGENRAQVLKRVRHHSLQGIAAFGMLPLAAHETVLDRYLALRDSAKKGALLGPNRRHSHAAAIAVALDHLAQVAGAPDAARLEWDCEARLAEEAPTEAEAGPYRIALRFDGADPVLTVSRAGRTLKSVPAAVRADPGYQELRRHQGRLREQARRMRTGLVERLVATAGTLAPDEPDRLRSLPAGAAMLPALLWRDRAGTIGLLDEVDTTGPVTAVHPVELHERGLLAHWQQQLVRRRLRQPVKQAFRELYLLTPAEHEAGDVSWRFAGQTVDGKVAAQLLSGRGWSTHGEYDDHQATRTVGGGLVAALACEFNGYFGMGEVRVGGLRFLAGGPSAPGRRGAAAGPDSAGSPVPLADVPPVAFSEAMRDLDLVVSVAGTVPEAYQSPAQAVGRAQLLAALVADLGLARVAVEGHTAVVRGTRATYRVQLTSGSIHVEPAGHLCVVPASFGTTAHRRLFLPFADEDRMTSIILSKVLLLAEDEQITDPSILTQLASLTAAAGPDS</sequence>
<evidence type="ECO:0000259" key="2">
    <source>
        <dbReference type="Pfam" id="PF18991"/>
    </source>
</evidence>
<dbReference type="EMBL" id="LJGV01000022">
    <property type="protein sequence ID" value="OEU97734.1"/>
    <property type="molecule type" value="Genomic_DNA"/>
</dbReference>
<feature type="domain" description="DUF4132" evidence="1">
    <location>
        <begin position="482"/>
        <end position="645"/>
    </location>
</feature>
<evidence type="ECO:0000313" key="5">
    <source>
        <dbReference type="Proteomes" id="UP000175829"/>
    </source>
</evidence>
<dbReference type="Pfam" id="PF24879">
    <property type="entry name" value="DUF7737"/>
    <property type="match status" value="1"/>
</dbReference>
<feature type="domain" description="DUF7737" evidence="3">
    <location>
        <begin position="751"/>
        <end position="852"/>
    </location>
</feature>
<dbReference type="AlphaFoldDB" id="A0A1E7K1C8"/>
<evidence type="ECO:0000259" key="1">
    <source>
        <dbReference type="Pfam" id="PF13569"/>
    </source>
</evidence>
<organism evidence="4 5">
    <name type="scientific">Streptomyces qinglanensis</name>
    <dbReference type="NCBI Taxonomy" id="943816"/>
    <lineage>
        <taxon>Bacteria</taxon>
        <taxon>Bacillati</taxon>
        <taxon>Actinomycetota</taxon>
        <taxon>Actinomycetes</taxon>
        <taxon>Kitasatosporales</taxon>
        <taxon>Streptomycetaceae</taxon>
        <taxon>Streptomyces</taxon>
    </lineage>
</organism>
<evidence type="ECO:0000313" key="4">
    <source>
        <dbReference type="EMBL" id="OEU97734.1"/>
    </source>
</evidence>
<proteinExistence type="predicted"/>
<dbReference type="RefSeq" id="WP_069991180.1">
    <property type="nucleotide sequence ID" value="NZ_LJGV01000022.1"/>
</dbReference>
<dbReference type="InterPro" id="IPR043782">
    <property type="entry name" value="DUF5724"/>
</dbReference>
<dbReference type="Pfam" id="PF18991">
    <property type="entry name" value="DUF5724"/>
    <property type="match status" value="1"/>
</dbReference>
<dbReference type="Proteomes" id="UP000175829">
    <property type="component" value="Unassembled WGS sequence"/>
</dbReference>
<dbReference type="PATRIC" id="fig|943816.4.peg.885"/>